<dbReference type="Proteomes" id="UP000054359">
    <property type="component" value="Unassembled WGS sequence"/>
</dbReference>
<keyword evidence="1 2" id="KW-0175">Coiled coil</keyword>
<feature type="region of interest" description="Disordered" evidence="3">
    <location>
        <begin position="253"/>
        <end position="298"/>
    </location>
</feature>
<protein>
    <recommendedName>
        <fullName evidence="6">Coiled-coil domain-containing protein 174</fullName>
    </recommendedName>
</protein>
<dbReference type="Pfam" id="PF13300">
    <property type="entry name" value="DUF4078"/>
    <property type="match status" value="1"/>
</dbReference>
<dbReference type="AlphaFoldDB" id="A0A087TPD9"/>
<sequence length="335" mass="39134">MDLGNSNLNPSSIIDLKAELHKKYELFKKAKLAQSTEPVKRTPLKNEEKISHSSKEKKIDETVDPVEDTEEKLALEKSRLALEAKAKLYEKITSNKILIDEEESERYLVDFQRKVLYDIPGPEVKEAVNSCDSPKIQENIQNNTKEHTQNSVHSFTKLNEEKSELPDADQPVHYQNVRYNEVREHGTGYFAFSTDEAKRKEQMEELISLRQETEEQRTLKQRLQRKRKAMLEARLTKICERRNINSNVVEAYTSKGETEKDNVPEPQAVDLTSIPLPENEPETQKKEPKIRPWDIGKTDLSSFVPEKRKIKSQNEYIEERRNERFKEFAPPSFYK</sequence>
<feature type="region of interest" description="Disordered" evidence="3">
    <location>
        <begin position="33"/>
        <end position="67"/>
    </location>
</feature>
<dbReference type="EMBL" id="KK116158">
    <property type="protein sequence ID" value="KFM66978.1"/>
    <property type="molecule type" value="Genomic_DNA"/>
</dbReference>
<organism evidence="4 5">
    <name type="scientific">Stegodyphus mimosarum</name>
    <name type="common">African social velvet spider</name>
    <dbReference type="NCBI Taxonomy" id="407821"/>
    <lineage>
        <taxon>Eukaryota</taxon>
        <taxon>Metazoa</taxon>
        <taxon>Ecdysozoa</taxon>
        <taxon>Arthropoda</taxon>
        <taxon>Chelicerata</taxon>
        <taxon>Arachnida</taxon>
        <taxon>Araneae</taxon>
        <taxon>Araneomorphae</taxon>
        <taxon>Entelegynae</taxon>
        <taxon>Eresoidea</taxon>
        <taxon>Eresidae</taxon>
        <taxon>Stegodyphus</taxon>
    </lineage>
</organism>
<dbReference type="PANTHER" id="PTHR15885">
    <property type="entry name" value="COILED-COIL DOMAIN-CONTAINING PROTEIN 174"/>
    <property type="match status" value="1"/>
</dbReference>
<keyword evidence="5" id="KW-1185">Reference proteome</keyword>
<dbReference type="InterPro" id="IPR025066">
    <property type="entry name" value="CCDC174-like"/>
</dbReference>
<feature type="non-terminal residue" evidence="4">
    <location>
        <position position="335"/>
    </location>
</feature>
<dbReference type="STRING" id="407821.A0A087TPD9"/>
<feature type="compositionally biased region" description="Basic and acidic residues" evidence="3">
    <location>
        <begin position="38"/>
        <end position="61"/>
    </location>
</feature>
<dbReference type="OrthoDB" id="333551at2759"/>
<dbReference type="OMA" id="PEMRPWD"/>
<evidence type="ECO:0000256" key="3">
    <source>
        <dbReference type="SAM" id="MobiDB-lite"/>
    </source>
</evidence>
<accession>A0A087TPD9</accession>
<evidence type="ECO:0000256" key="1">
    <source>
        <dbReference type="ARBA" id="ARBA00023054"/>
    </source>
</evidence>
<feature type="coiled-coil region" evidence="2">
    <location>
        <begin position="196"/>
        <end position="229"/>
    </location>
</feature>
<evidence type="ECO:0000256" key="2">
    <source>
        <dbReference type="SAM" id="Coils"/>
    </source>
</evidence>
<proteinExistence type="predicted"/>
<gene>
    <name evidence="4" type="ORF">X975_05641</name>
</gene>
<evidence type="ECO:0000313" key="5">
    <source>
        <dbReference type="Proteomes" id="UP000054359"/>
    </source>
</evidence>
<evidence type="ECO:0000313" key="4">
    <source>
        <dbReference type="EMBL" id="KFM66978.1"/>
    </source>
</evidence>
<evidence type="ECO:0008006" key="6">
    <source>
        <dbReference type="Google" id="ProtNLM"/>
    </source>
</evidence>
<dbReference type="PANTHER" id="PTHR15885:SF1">
    <property type="entry name" value="COILED-COIL DOMAIN-CONTAINING PROTEIN 174"/>
    <property type="match status" value="1"/>
</dbReference>
<name>A0A087TPD9_STEMI</name>
<feature type="compositionally biased region" description="Basic and acidic residues" evidence="3">
    <location>
        <begin position="282"/>
        <end position="297"/>
    </location>
</feature>
<reference evidence="4 5" key="1">
    <citation type="submission" date="2013-11" db="EMBL/GenBank/DDBJ databases">
        <title>Genome sequencing of Stegodyphus mimosarum.</title>
        <authorList>
            <person name="Bechsgaard J."/>
        </authorList>
    </citation>
    <scope>NUCLEOTIDE SEQUENCE [LARGE SCALE GENOMIC DNA]</scope>
</reference>
<dbReference type="GO" id="GO:0005634">
    <property type="term" value="C:nucleus"/>
    <property type="evidence" value="ECO:0007669"/>
    <property type="project" value="TreeGrafter"/>
</dbReference>